<dbReference type="Gene3D" id="3.80.10.10">
    <property type="entry name" value="Ribonuclease Inhibitor"/>
    <property type="match status" value="4"/>
</dbReference>
<dbReference type="InterPro" id="IPR056789">
    <property type="entry name" value="LRR_R13L1-DRL21"/>
</dbReference>
<dbReference type="PANTHER" id="PTHR36766">
    <property type="entry name" value="PLANT BROAD-SPECTRUM MILDEW RESISTANCE PROTEIN RPW8"/>
    <property type="match status" value="1"/>
</dbReference>
<evidence type="ECO:0000256" key="3">
    <source>
        <dbReference type="ARBA" id="ARBA00022741"/>
    </source>
</evidence>
<comment type="caution">
    <text evidence="10">The sequence shown here is derived from an EMBL/GenBank/DDBJ whole genome shotgun (WGS) entry which is preliminary data.</text>
</comment>
<dbReference type="Pfam" id="PF25019">
    <property type="entry name" value="LRR_R13L1-DRL21"/>
    <property type="match status" value="1"/>
</dbReference>
<gene>
    <name evidence="10" type="ORF">JRO89_XS09G0010300</name>
</gene>
<feature type="domain" description="NB-ARC" evidence="6">
    <location>
        <begin position="192"/>
        <end position="365"/>
    </location>
</feature>
<feature type="domain" description="R13L1/DRL21-like LRR repeat region" evidence="9">
    <location>
        <begin position="715"/>
        <end position="842"/>
    </location>
</feature>
<organism evidence="10 11">
    <name type="scientific">Xanthoceras sorbifolium</name>
    <dbReference type="NCBI Taxonomy" id="99658"/>
    <lineage>
        <taxon>Eukaryota</taxon>
        <taxon>Viridiplantae</taxon>
        <taxon>Streptophyta</taxon>
        <taxon>Embryophyta</taxon>
        <taxon>Tracheophyta</taxon>
        <taxon>Spermatophyta</taxon>
        <taxon>Magnoliopsida</taxon>
        <taxon>eudicotyledons</taxon>
        <taxon>Gunneridae</taxon>
        <taxon>Pentapetalae</taxon>
        <taxon>rosids</taxon>
        <taxon>malvids</taxon>
        <taxon>Sapindales</taxon>
        <taxon>Sapindaceae</taxon>
        <taxon>Xanthoceroideae</taxon>
        <taxon>Xanthoceras</taxon>
    </lineage>
</organism>
<dbReference type="Pfam" id="PF00931">
    <property type="entry name" value="NB-ARC"/>
    <property type="match status" value="1"/>
</dbReference>
<dbReference type="SUPFAM" id="SSF52058">
    <property type="entry name" value="L domain-like"/>
    <property type="match status" value="3"/>
</dbReference>
<dbReference type="InterPro" id="IPR042197">
    <property type="entry name" value="Apaf_helical"/>
</dbReference>
<dbReference type="Gene3D" id="1.20.5.4130">
    <property type="match status" value="1"/>
</dbReference>
<reference evidence="10 11" key="1">
    <citation type="submission" date="2021-02" db="EMBL/GenBank/DDBJ databases">
        <title>Plant Genome Project.</title>
        <authorList>
            <person name="Zhang R.-G."/>
        </authorList>
    </citation>
    <scope>NUCLEOTIDE SEQUENCE [LARGE SCALE GENOMIC DNA]</scope>
    <source>
        <tissue evidence="10">Leaves</tissue>
    </source>
</reference>
<feature type="domain" description="Disease resistance protein winged helix" evidence="8">
    <location>
        <begin position="448"/>
        <end position="518"/>
    </location>
</feature>
<evidence type="ECO:0008006" key="12">
    <source>
        <dbReference type="Google" id="ProtNLM"/>
    </source>
</evidence>
<keyword evidence="1" id="KW-0433">Leucine-rich repeat</keyword>
<evidence type="ECO:0000256" key="1">
    <source>
        <dbReference type="ARBA" id="ARBA00022614"/>
    </source>
</evidence>
<evidence type="ECO:0000259" key="6">
    <source>
        <dbReference type="Pfam" id="PF00931"/>
    </source>
</evidence>
<dbReference type="Pfam" id="PF18052">
    <property type="entry name" value="Rx_N"/>
    <property type="match status" value="1"/>
</dbReference>
<name>A0ABQ8HK41_9ROSI</name>
<protein>
    <recommendedName>
        <fullName evidence="12">Disease resistance RPP13-like protein 1</fullName>
    </recommendedName>
</protein>
<dbReference type="InterPro" id="IPR041118">
    <property type="entry name" value="Rx_N"/>
</dbReference>
<evidence type="ECO:0000259" key="8">
    <source>
        <dbReference type="Pfam" id="PF23559"/>
    </source>
</evidence>
<dbReference type="InterPro" id="IPR027417">
    <property type="entry name" value="P-loop_NTPase"/>
</dbReference>
<dbReference type="Gene3D" id="1.10.8.430">
    <property type="entry name" value="Helical domain of apoptotic protease-activating factors"/>
    <property type="match status" value="1"/>
</dbReference>
<evidence type="ECO:0000259" key="9">
    <source>
        <dbReference type="Pfam" id="PF25019"/>
    </source>
</evidence>
<keyword evidence="3" id="KW-0547">Nucleotide-binding</keyword>
<evidence type="ECO:0000256" key="5">
    <source>
        <dbReference type="ARBA" id="ARBA00022840"/>
    </source>
</evidence>
<dbReference type="Proteomes" id="UP000827721">
    <property type="component" value="Unassembled WGS sequence"/>
</dbReference>
<dbReference type="InterPro" id="IPR032675">
    <property type="entry name" value="LRR_dom_sf"/>
</dbReference>
<dbReference type="Gene3D" id="1.10.10.10">
    <property type="entry name" value="Winged helix-like DNA-binding domain superfamily/Winged helix DNA-binding domain"/>
    <property type="match status" value="1"/>
</dbReference>
<sequence length="1434" mass="162902">MAIAELFLSAFLQVLFDRLASRDLLQFARREGLHVTLKKWERKLKTIESVLIDAEEKHLIDNDVKMWLDDLRDLAYDMEDILDECSTEALRRKLMTTTPPPPHGASSSKVRGVFFACFSGDWSPSAIKFRVSMRSKIKNVSSRMEELCKQKADFGLKDIGGEKASSSTSTAAVYQRPPTTCLPTELAVYGREEEKAKVLEMVLREEPNDANFAVVSIVGMGGLGKTTLARQVYNDDAVKDFERKAWVCVSDDFDVFRISKAILESITLKSSDLKDLNLVHLQLKDALAGKKFLLVLDDVWSEDYTLWESLRSPFMVGAAGSKVIVTTRNLKVASMMGSIGDCYNLQRLSHDACWSLFTTHAFQNTNINARPNLELIRDKVVERCSGLPLAAKTLGGLLCSKQRVDEWDDILNSGIWNLSDKNEILPVLKLSYHHLPSHLKRCFAYSAIIPKDYEFNKKDLVLLWMTEGLIQKQNNDNKPLEVLGGEYFNELLVRSLFQQSVSDDESKYVMHDLINDLAQWVCGETSFRLEEKNEKNQQPIMSERARHFSFISTSYNDKEKFEVLSKVGRLRTFLALPSWGTRYYGNCYIPIMVVHDLLSKFKKLRALSLEDYYIVELPDSIGGLIHLRYFNLSNTMIRSLPESASSLFNLQTLILSYCNRLVKLPSNMENMSKLQHLDIRGTESLREMPAGLKELKDLEILSDFIVGKDGAGCALEDLKNLKFLQEELHISRLENVISALDTREAILSNKKGLKVLELEWGSQFDDSHNESEEKNVLEILQPHTNLRGLTLKCYGGTIFPAWLGDSSFSNMTVLRLESCENCTSLPSLGLLSSLKDLTIAGMKRLKSLASEFYGEGCLKPFQSLEILRFENLQEWDSWETTKNSEHVETFSRLRELSIENCPKLSGKLPDHLPSLEKLVISECAQLVVSLSSLPVLCKLEIKGCNRVAWCSPSDSQSLNSMTLSNISEFGTWSMQGLKKVESLEIVDCEELIHMWQNEMSVEKTPKELHVFNSIRKLSVFGCPNLVLFPEICFLPLLTELRIKDCNALMSLPEGMKQKNVHLECLVIDGNRSLSFITRGQLPSSLKKLELYRCEKLQFVFADAEETCTSSSSYSAIQEENINDLNIFLERLSVSYCPSLTCLSTRDQLPATLKYLHIDSCSNLTTLSRGQLPDSLQELEIRDCSKLESITERFHNSMLLETITIHGCENFESIPEGIHKLSRLRGIELLRCPSLVCFPEGGIPNANLRRFYISDCKNLKAIPRGLQTLDYLVISSCPSIKSFPEECFHTKLTELLIGGLNLYERLIQWGLYKLTSLISLHFCYIPDVVSFEIGMMLPTSLTHLTIWRFPKLKYLTSDGFQNLTSLVNLSIWSCPNLISFPKIGLPPSLMELYINDCPMLKERCRKDRGQEWPKIAHIPCTKIDDQLIHDIEEEE</sequence>
<dbReference type="InterPro" id="IPR058922">
    <property type="entry name" value="WHD_DRP"/>
</dbReference>
<evidence type="ECO:0000256" key="4">
    <source>
        <dbReference type="ARBA" id="ARBA00022821"/>
    </source>
</evidence>
<proteinExistence type="predicted"/>
<feature type="domain" description="Disease resistance N-terminal" evidence="7">
    <location>
        <begin position="7"/>
        <end position="105"/>
    </location>
</feature>
<accession>A0ABQ8HK41</accession>
<keyword evidence="2" id="KW-0677">Repeat</keyword>
<dbReference type="PANTHER" id="PTHR36766:SF51">
    <property type="entry name" value="DISEASE RESISTANCE RPP13-LIKE PROTEIN 1"/>
    <property type="match status" value="1"/>
</dbReference>
<keyword evidence="4" id="KW-0611">Plant defense</keyword>
<evidence type="ECO:0000259" key="7">
    <source>
        <dbReference type="Pfam" id="PF18052"/>
    </source>
</evidence>
<dbReference type="InterPro" id="IPR002182">
    <property type="entry name" value="NB-ARC"/>
</dbReference>
<evidence type="ECO:0000313" key="10">
    <source>
        <dbReference type="EMBL" id="KAH7564710.1"/>
    </source>
</evidence>
<keyword evidence="11" id="KW-1185">Reference proteome</keyword>
<dbReference type="InterPro" id="IPR036388">
    <property type="entry name" value="WH-like_DNA-bd_sf"/>
</dbReference>
<dbReference type="SUPFAM" id="SSF52540">
    <property type="entry name" value="P-loop containing nucleoside triphosphate hydrolases"/>
    <property type="match status" value="1"/>
</dbReference>
<keyword evidence="5" id="KW-0067">ATP-binding</keyword>
<dbReference type="PRINTS" id="PR00364">
    <property type="entry name" value="DISEASERSIST"/>
</dbReference>
<evidence type="ECO:0000256" key="2">
    <source>
        <dbReference type="ARBA" id="ARBA00022737"/>
    </source>
</evidence>
<dbReference type="Pfam" id="PF23559">
    <property type="entry name" value="WHD_DRP"/>
    <property type="match status" value="1"/>
</dbReference>
<evidence type="ECO:0000313" key="11">
    <source>
        <dbReference type="Proteomes" id="UP000827721"/>
    </source>
</evidence>
<dbReference type="Gene3D" id="3.40.50.300">
    <property type="entry name" value="P-loop containing nucleotide triphosphate hydrolases"/>
    <property type="match status" value="1"/>
</dbReference>
<dbReference type="EMBL" id="JAFEMO010000009">
    <property type="protein sequence ID" value="KAH7564710.1"/>
    <property type="molecule type" value="Genomic_DNA"/>
</dbReference>